<organism evidence="1 2">
    <name type="scientific">Polytolypa hystricis (strain UAMH7299)</name>
    <dbReference type="NCBI Taxonomy" id="1447883"/>
    <lineage>
        <taxon>Eukaryota</taxon>
        <taxon>Fungi</taxon>
        <taxon>Dikarya</taxon>
        <taxon>Ascomycota</taxon>
        <taxon>Pezizomycotina</taxon>
        <taxon>Eurotiomycetes</taxon>
        <taxon>Eurotiomycetidae</taxon>
        <taxon>Onygenales</taxon>
        <taxon>Onygenales incertae sedis</taxon>
        <taxon>Polytolypa</taxon>
    </lineage>
</organism>
<dbReference type="SUPFAM" id="SSF118310">
    <property type="entry name" value="AN1-like Zinc finger"/>
    <property type="match status" value="1"/>
</dbReference>
<dbReference type="AlphaFoldDB" id="A0A2B7XUR6"/>
<proteinExistence type="predicted"/>
<name>A0A2B7XUR6_POLH7</name>
<dbReference type="PANTHER" id="PTHR21310:SF15">
    <property type="entry name" value="AMINOGLYCOSIDE PHOSPHOTRANSFERASE DOMAIN-CONTAINING PROTEIN"/>
    <property type="match status" value="1"/>
</dbReference>
<dbReference type="InterPro" id="IPR051678">
    <property type="entry name" value="AGP_Transferase"/>
</dbReference>
<accession>A0A2B7XUR6</accession>
<evidence type="ECO:0000313" key="1">
    <source>
        <dbReference type="EMBL" id="PGH12328.1"/>
    </source>
</evidence>
<dbReference type="Proteomes" id="UP000224634">
    <property type="component" value="Unassembled WGS sequence"/>
</dbReference>
<gene>
    <name evidence="1" type="ORF">AJ80_06738</name>
</gene>
<dbReference type="STRING" id="1447883.A0A2B7XUR6"/>
<sequence length="323" mass="37048">MLDCDFEDCQKPAVRNYGECALCDRHLCSKHLETEFHKCLKWEICHREADQREVNALLKRVDVNALISHASRLRNGLSCFIDLLPYDKSTRNSVMGGMNYHIKIQFEDGISWLARIRRSNATSPPPDLRDSIIRSEIATLRLKTGLPVPKVYGFDFARKGNPVGVGYMLIEKLPRKALHWSLASAEQRKKVMDQLADIFINLEQFPFELMGSLDQVETLQLGPFARESLTDYSNTGMRPIGPLSSLEDYLRASIQLVIDLIMRDECYTQQPIDACLIHKFLLDSVPKILSYYHLDDGHFYLKHADDKGEIMFSWMTTTISLES</sequence>
<reference evidence="1 2" key="1">
    <citation type="submission" date="2017-10" db="EMBL/GenBank/DDBJ databases">
        <title>Comparative genomics in systemic dimorphic fungi from Ajellomycetaceae.</title>
        <authorList>
            <person name="Munoz J.F."/>
            <person name="Mcewen J.G."/>
            <person name="Clay O.K."/>
            <person name="Cuomo C.A."/>
        </authorList>
    </citation>
    <scope>NUCLEOTIDE SEQUENCE [LARGE SCALE GENOMIC DNA]</scope>
    <source>
        <strain evidence="1 2">UAMH7299</strain>
    </source>
</reference>
<dbReference type="InterPro" id="IPR011009">
    <property type="entry name" value="Kinase-like_dom_sf"/>
</dbReference>
<evidence type="ECO:0008006" key="3">
    <source>
        <dbReference type="Google" id="ProtNLM"/>
    </source>
</evidence>
<dbReference type="OrthoDB" id="5327538at2759"/>
<dbReference type="InterPro" id="IPR035896">
    <property type="entry name" value="AN1-like_Znf"/>
</dbReference>
<dbReference type="SUPFAM" id="SSF56112">
    <property type="entry name" value="Protein kinase-like (PK-like)"/>
    <property type="match status" value="1"/>
</dbReference>
<dbReference type="PANTHER" id="PTHR21310">
    <property type="entry name" value="AMINOGLYCOSIDE PHOSPHOTRANSFERASE-RELATED-RELATED"/>
    <property type="match status" value="1"/>
</dbReference>
<dbReference type="EMBL" id="PDNA01000119">
    <property type="protein sequence ID" value="PGH12328.1"/>
    <property type="molecule type" value="Genomic_DNA"/>
</dbReference>
<evidence type="ECO:0000313" key="2">
    <source>
        <dbReference type="Proteomes" id="UP000224634"/>
    </source>
</evidence>
<keyword evidence="2" id="KW-1185">Reference proteome</keyword>
<comment type="caution">
    <text evidence="1">The sequence shown here is derived from an EMBL/GenBank/DDBJ whole genome shotgun (WGS) entry which is preliminary data.</text>
</comment>
<protein>
    <recommendedName>
        <fullName evidence="3">Aminoglycoside phosphotransferase domain-containing protein</fullName>
    </recommendedName>
</protein>